<evidence type="ECO:0000256" key="6">
    <source>
        <dbReference type="ARBA" id="ARBA00023136"/>
    </source>
</evidence>
<dbReference type="InterPro" id="IPR022764">
    <property type="entry name" value="Peptidase_S54_rhomboid_dom"/>
</dbReference>
<dbReference type="GO" id="GO:0016020">
    <property type="term" value="C:membrane"/>
    <property type="evidence" value="ECO:0007669"/>
    <property type="project" value="UniProtKB-SubCell"/>
</dbReference>
<dbReference type="Gene3D" id="1.20.1540.10">
    <property type="entry name" value="Rhomboid-like"/>
    <property type="match status" value="1"/>
</dbReference>
<dbReference type="EMBL" id="CAEZYG010000029">
    <property type="protein sequence ID" value="CAB4706732.1"/>
    <property type="molecule type" value="Genomic_DNA"/>
</dbReference>
<feature type="transmembrane region" description="Helical" evidence="7">
    <location>
        <begin position="58"/>
        <end position="77"/>
    </location>
</feature>
<keyword evidence="5 7" id="KW-1133">Transmembrane helix</keyword>
<reference evidence="9" key="1">
    <citation type="submission" date="2020-05" db="EMBL/GenBank/DDBJ databases">
        <authorList>
            <person name="Chiriac C."/>
            <person name="Salcher M."/>
            <person name="Ghai R."/>
            <person name="Kavagutti S V."/>
        </authorList>
    </citation>
    <scope>NUCLEOTIDE SEQUENCE</scope>
</reference>
<dbReference type="SUPFAM" id="SSF144091">
    <property type="entry name" value="Rhomboid-like"/>
    <property type="match status" value="1"/>
</dbReference>
<evidence type="ECO:0000256" key="2">
    <source>
        <dbReference type="ARBA" id="ARBA00009045"/>
    </source>
</evidence>
<evidence type="ECO:0000256" key="1">
    <source>
        <dbReference type="ARBA" id="ARBA00004141"/>
    </source>
</evidence>
<accession>A0A6J6K3L0</accession>
<comment type="subcellular location">
    <subcellularLocation>
        <location evidence="1">Membrane</location>
        <topology evidence="1">Multi-pass membrane protein</topology>
    </subcellularLocation>
</comment>
<dbReference type="Pfam" id="PF01694">
    <property type="entry name" value="Rhomboid"/>
    <property type="match status" value="1"/>
</dbReference>
<dbReference type="InterPro" id="IPR050925">
    <property type="entry name" value="Rhomboid_protease_S54"/>
</dbReference>
<evidence type="ECO:0000313" key="9">
    <source>
        <dbReference type="EMBL" id="CAB4643952.1"/>
    </source>
</evidence>
<comment type="similarity">
    <text evidence="2">Belongs to the peptidase S54 family.</text>
</comment>
<dbReference type="InterPro" id="IPR035952">
    <property type="entry name" value="Rhomboid-like_sf"/>
</dbReference>
<dbReference type="AlphaFoldDB" id="A0A6J6K3L0"/>
<dbReference type="EMBL" id="CAFBOT010000090">
    <property type="protein sequence ID" value="CAB4989660.1"/>
    <property type="molecule type" value="Genomic_DNA"/>
</dbReference>
<feature type="transmembrane region" description="Helical" evidence="7">
    <location>
        <begin position="142"/>
        <end position="160"/>
    </location>
</feature>
<evidence type="ECO:0000256" key="4">
    <source>
        <dbReference type="ARBA" id="ARBA00022801"/>
    </source>
</evidence>
<dbReference type="PANTHER" id="PTHR43731:SF14">
    <property type="entry name" value="PRESENILIN-ASSOCIATED RHOMBOID-LIKE PROTEIN, MITOCHONDRIAL"/>
    <property type="match status" value="1"/>
</dbReference>
<dbReference type="PANTHER" id="PTHR43731">
    <property type="entry name" value="RHOMBOID PROTEASE"/>
    <property type="match status" value="1"/>
</dbReference>
<feature type="transmembrane region" description="Helical" evidence="7">
    <location>
        <begin position="112"/>
        <end position="130"/>
    </location>
</feature>
<evidence type="ECO:0000256" key="5">
    <source>
        <dbReference type="ARBA" id="ARBA00022989"/>
    </source>
</evidence>
<evidence type="ECO:0000256" key="7">
    <source>
        <dbReference type="SAM" id="Phobius"/>
    </source>
</evidence>
<evidence type="ECO:0000313" key="10">
    <source>
        <dbReference type="EMBL" id="CAB4706732.1"/>
    </source>
</evidence>
<name>A0A6J6K3L0_9ZZZZ</name>
<feature type="domain" description="Peptidase S54 rhomboid" evidence="8">
    <location>
        <begin position="48"/>
        <end position="180"/>
    </location>
</feature>
<proteinExistence type="inferred from homology"/>
<evidence type="ECO:0000256" key="3">
    <source>
        <dbReference type="ARBA" id="ARBA00022692"/>
    </source>
</evidence>
<feature type="transmembrane region" description="Helical" evidence="7">
    <location>
        <begin position="190"/>
        <end position="208"/>
    </location>
</feature>
<organism evidence="9">
    <name type="scientific">freshwater metagenome</name>
    <dbReference type="NCBI Taxonomy" id="449393"/>
    <lineage>
        <taxon>unclassified sequences</taxon>
        <taxon>metagenomes</taxon>
        <taxon>ecological metagenomes</taxon>
    </lineage>
</organism>
<evidence type="ECO:0000259" key="8">
    <source>
        <dbReference type="Pfam" id="PF01694"/>
    </source>
</evidence>
<keyword evidence="4" id="KW-0378">Hydrolase</keyword>
<sequence length="212" mass="21963">MSFTNAIIATNVGLYVWGILNSFAATSRGGITDYEARLGLMRQFIDAGEWYRLISSGFLHFGILHVAMNMFLLLQLGRMLEPLLGPGKFGLIYFVSLLGGSAGALLLSPNAFTGGASGAVFGVMAAAVVGTRARGTNPFRTGLGMTFAINIAFTIAIPGVSIGGHFGGAIAGALCGAVILAPAQWRLPAWSQTVIPALIGLAAIYIAVTPSL</sequence>
<dbReference type="EMBL" id="CAEZWB010000035">
    <property type="protein sequence ID" value="CAB4643952.1"/>
    <property type="molecule type" value="Genomic_DNA"/>
</dbReference>
<gene>
    <name evidence="9" type="ORF">UFOPK2166_00420</name>
    <name evidence="10" type="ORF">UFOPK2657_00293</name>
    <name evidence="11" type="ORF">UFOPK4000_00621</name>
</gene>
<keyword evidence="6 7" id="KW-0472">Membrane</keyword>
<protein>
    <submittedName>
        <fullName evidence="9">Unannotated protein</fullName>
    </submittedName>
</protein>
<dbReference type="GO" id="GO:0004252">
    <property type="term" value="F:serine-type endopeptidase activity"/>
    <property type="evidence" value="ECO:0007669"/>
    <property type="project" value="InterPro"/>
</dbReference>
<feature type="transmembrane region" description="Helical" evidence="7">
    <location>
        <begin position="89"/>
        <end position="106"/>
    </location>
</feature>
<evidence type="ECO:0000313" key="11">
    <source>
        <dbReference type="EMBL" id="CAB4989660.1"/>
    </source>
</evidence>
<keyword evidence="3 7" id="KW-0812">Transmembrane</keyword>